<feature type="signal peptide" evidence="2">
    <location>
        <begin position="1"/>
        <end position="16"/>
    </location>
</feature>
<evidence type="ECO:0000313" key="3">
    <source>
        <dbReference type="EMBL" id="KAJ6445856.1"/>
    </source>
</evidence>
<evidence type="ECO:0000256" key="1">
    <source>
        <dbReference type="SAM" id="MobiDB-lite"/>
    </source>
</evidence>
<keyword evidence="2" id="KW-0732">Signal</keyword>
<sequence length="187" mass="20147">MVRISAVALLAASALAAPSVLYSRGEGSNGAASPEEAQIESAWKAFYGALDKEQQKILDSEEEEFQKALQPCEEKAEATYQQRIKGASKDDSKTDKAEAEFQKAVGDCVAPAEEKYQKNTGKVYDNLTPEQAEKLKSLESAEKRIEQAEKDTGDGAGGKGKQRERRAAAEGHKQYARAAPHIASAGN</sequence>
<organism evidence="3 4">
    <name type="scientific">Purpureocillium lavendulum</name>
    <dbReference type="NCBI Taxonomy" id="1247861"/>
    <lineage>
        <taxon>Eukaryota</taxon>
        <taxon>Fungi</taxon>
        <taxon>Dikarya</taxon>
        <taxon>Ascomycota</taxon>
        <taxon>Pezizomycotina</taxon>
        <taxon>Sordariomycetes</taxon>
        <taxon>Hypocreomycetidae</taxon>
        <taxon>Hypocreales</taxon>
        <taxon>Ophiocordycipitaceae</taxon>
        <taxon>Purpureocillium</taxon>
    </lineage>
</organism>
<dbReference type="EMBL" id="JAQHRD010000001">
    <property type="protein sequence ID" value="KAJ6445856.1"/>
    <property type="molecule type" value="Genomic_DNA"/>
</dbReference>
<feature type="compositionally biased region" description="Basic and acidic residues" evidence="1">
    <location>
        <begin position="131"/>
        <end position="153"/>
    </location>
</feature>
<dbReference type="Proteomes" id="UP001163105">
    <property type="component" value="Unassembled WGS sequence"/>
</dbReference>
<feature type="region of interest" description="Disordered" evidence="1">
    <location>
        <begin position="115"/>
        <end position="187"/>
    </location>
</feature>
<comment type="caution">
    <text evidence="3">The sequence shown here is derived from an EMBL/GenBank/DDBJ whole genome shotgun (WGS) entry which is preliminary data.</text>
</comment>
<keyword evidence="4" id="KW-1185">Reference proteome</keyword>
<feature type="chain" id="PRO_5044329041" evidence="2">
    <location>
        <begin position="17"/>
        <end position="187"/>
    </location>
</feature>
<accession>A0AB34G5M7</accession>
<reference evidence="3" key="1">
    <citation type="submission" date="2023-01" db="EMBL/GenBank/DDBJ databases">
        <title>The growth and conidiation of Purpureocillium lavendulum are regulated by nitrogen source and histone H3K14 acetylation.</title>
        <authorList>
            <person name="Tang P."/>
            <person name="Han J."/>
            <person name="Zhang C."/>
            <person name="Tang P."/>
            <person name="Qi F."/>
            <person name="Zhang K."/>
            <person name="Liang L."/>
        </authorList>
    </citation>
    <scope>NUCLEOTIDE SEQUENCE</scope>
    <source>
        <strain evidence="3">YMF1.00683</strain>
    </source>
</reference>
<proteinExistence type="predicted"/>
<gene>
    <name evidence="3" type="ORF">O9K51_00621</name>
</gene>
<name>A0AB34G5M7_9HYPO</name>
<evidence type="ECO:0000313" key="4">
    <source>
        <dbReference type="Proteomes" id="UP001163105"/>
    </source>
</evidence>
<evidence type="ECO:0000256" key="2">
    <source>
        <dbReference type="SAM" id="SignalP"/>
    </source>
</evidence>
<dbReference type="AlphaFoldDB" id="A0AB34G5M7"/>
<protein>
    <submittedName>
        <fullName evidence="3">Uncharacterized protein</fullName>
    </submittedName>
</protein>